<dbReference type="Proteomes" id="UP001305815">
    <property type="component" value="Chromosome"/>
</dbReference>
<gene>
    <name evidence="1" type="ORF">Lac1_11220</name>
</gene>
<proteinExistence type="predicted"/>
<name>A0ABN6YUR2_9FIRM</name>
<organism evidence="1 2">
    <name type="scientific">Claveliimonas bilis</name>
    <dbReference type="NCBI Taxonomy" id="3028070"/>
    <lineage>
        <taxon>Bacteria</taxon>
        <taxon>Bacillati</taxon>
        <taxon>Bacillota</taxon>
        <taxon>Clostridia</taxon>
        <taxon>Lachnospirales</taxon>
        <taxon>Lachnospiraceae</taxon>
        <taxon>Claveliimonas</taxon>
    </lineage>
</organism>
<evidence type="ECO:0000313" key="2">
    <source>
        <dbReference type="Proteomes" id="UP001305815"/>
    </source>
</evidence>
<reference evidence="2" key="1">
    <citation type="journal article" date="2023" name="Int. J. Syst. Evol. Microbiol.">
        <title>Claveliimonas bilis gen. nov., sp. nov., deoxycholic acid-producing bacteria isolated from human faeces, and reclassification of Sellimonas monacensis Zenner et al. 2021 as Claveliimonas monacensis comb. nov.</title>
        <authorList>
            <person name="Hisatomi A."/>
            <person name="Kastawa N.W.E.P.G."/>
            <person name="Song I."/>
            <person name="Ohkuma M."/>
            <person name="Fukiya S."/>
            <person name="Sakamoto M."/>
        </authorList>
    </citation>
    <scope>NUCLEOTIDE SEQUENCE [LARGE SCALE GENOMIC DNA]</scope>
    <source>
        <strain evidence="2">12BBH14</strain>
    </source>
</reference>
<sequence>MDARNLDSVSREEQKAILSNTISRCMIENHMTLENLDEACESVREIYRKNATIKG</sequence>
<protein>
    <submittedName>
        <fullName evidence="1">Uncharacterized protein</fullName>
    </submittedName>
</protein>
<dbReference type="EMBL" id="AP027742">
    <property type="protein sequence ID" value="BDZ76939.1"/>
    <property type="molecule type" value="Genomic_DNA"/>
</dbReference>
<accession>A0ABN6YUR2</accession>
<evidence type="ECO:0000313" key="1">
    <source>
        <dbReference type="EMBL" id="BDZ76939.1"/>
    </source>
</evidence>
<keyword evidence="2" id="KW-1185">Reference proteome</keyword>
<dbReference type="RefSeq" id="WP_316266543.1">
    <property type="nucleotide sequence ID" value="NZ_AP027742.1"/>
</dbReference>